<dbReference type="Proteomes" id="UP000640426">
    <property type="component" value="Unassembled WGS sequence"/>
</dbReference>
<dbReference type="RefSeq" id="WP_199040802.1">
    <property type="nucleotide sequence ID" value="NZ_JAELXS010000012.1"/>
</dbReference>
<evidence type="ECO:0000313" key="3">
    <source>
        <dbReference type="Proteomes" id="UP000640426"/>
    </source>
</evidence>
<feature type="coiled-coil region" evidence="1">
    <location>
        <begin position="335"/>
        <end position="365"/>
    </location>
</feature>
<sequence length="370" mass="39614">MTWNHPRGVDPLVAASARWQELTGVAIEWEGRSLQDFESYPVEDLARRYDLIVIDHPHVGQICAADCLVPLDTVLGRDVLDDVARGSIGGSYESYRWAGRQWALPIDAAAQVMAWVPGRIGAPPADPAALPALVRDGTALIPLRAPHALMTLFTLCGLGGIALDVTADALFPDDAAVAYDRLSVLADAADDRAWAMDPIDVFEAMAQPASPVAVAPFIYGYVSYAQPGFRDTRIRFGDLPHAGPDASTVPYGSALGGTGIAVSRFGADPAGAARFAGWIASGAVQRDLVGTTGGQPAHAAAWDSVAVNRIAGDFYTATRRTLDLAWLRPRHDGYMEFQRAASERLEQALRAHESAQEVIAALNRLYGESR</sequence>
<dbReference type="SUPFAM" id="SSF53850">
    <property type="entry name" value="Periplasmic binding protein-like II"/>
    <property type="match status" value="1"/>
</dbReference>
<accession>A0ABS0XTN7</accession>
<keyword evidence="1" id="KW-0175">Coiled coil</keyword>
<keyword evidence="3" id="KW-1185">Reference proteome</keyword>
<dbReference type="EMBL" id="JAELXS010000012">
    <property type="protein sequence ID" value="MBJ6123415.1"/>
    <property type="molecule type" value="Genomic_DNA"/>
</dbReference>
<proteinExistence type="predicted"/>
<gene>
    <name evidence="2" type="ORF">JAO74_16635</name>
</gene>
<evidence type="ECO:0000313" key="2">
    <source>
        <dbReference type="EMBL" id="MBJ6123415.1"/>
    </source>
</evidence>
<protein>
    <submittedName>
        <fullName evidence="2">Carbohydrate ABC transporter substrate-binding protein</fullName>
    </submittedName>
</protein>
<comment type="caution">
    <text evidence="2">The sequence shown here is derived from an EMBL/GenBank/DDBJ whole genome shotgun (WGS) entry which is preliminary data.</text>
</comment>
<reference evidence="3" key="1">
    <citation type="submission" date="2020-12" db="EMBL/GenBank/DDBJ databases">
        <title>Hymenobacter sp.</title>
        <authorList>
            <person name="Kim M.K."/>
        </authorList>
    </citation>
    <scope>NUCLEOTIDE SEQUENCE [LARGE SCALE GENOMIC DNA]</scope>
    <source>
        <strain evidence="3">BT553</strain>
    </source>
</reference>
<evidence type="ECO:0000256" key="1">
    <source>
        <dbReference type="SAM" id="Coils"/>
    </source>
</evidence>
<name>A0ABS0XTN7_9SPHN</name>
<organism evidence="2 3">
    <name type="scientific">Sphingomonas mollis</name>
    <dbReference type="NCBI Taxonomy" id="2795726"/>
    <lineage>
        <taxon>Bacteria</taxon>
        <taxon>Pseudomonadati</taxon>
        <taxon>Pseudomonadota</taxon>
        <taxon>Alphaproteobacteria</taxon>
        <taxon>Sphingomonadales</taxon>
        <taxon>Sphingomonadaceae</taxon>
        <taxon>Sphingomonas</taxon>
    </lineage>
</organism>
<dbReference type="Gene3D" id="3.40.190.10">
    <property type="entry name" value="Periplasmic binding protein-like II"/>
    <property type="match status" value="3"/>
</dbReference>